<dbReference type="CDD" id="cd00464">
    <property type="entry name" value="SK"/>
    <property type="match status" value="1"/>
</dbReference>
<keyword evidence="11" id="KW-0963">Cytoplasm</keyword>
<comment type="subcellular location">
    <subcellularLocation>
        <location evidence="11">Cytoplasm</location>
    </subcellularLocation>
</comment>
<dbReference type="Proteomes" id="UP000632659">
    <property type="component" value="Unassembled WGS sequence"/>
</dbReference>
<evidence type="ECO:0000256" key="2">
    <source>
        <dbReference type="ARBA" id="ARBA00006997"/>
    </source>
</evidence>
<feature type="binding site" evidence="11">
    <location>
        <position position="79"/>
    </location>
    <ligand>
        <name>substrate</name>
    </ligand>
</feature>
<organism evidence="12 13">
    <name type="scientific">Massiliimalia timonensis</name>
    <dbReference type="NCBI Taxonomy" id="1987501"/>
    <lineage>
        <taxon>Bacteria</taxon>
        <taxon>Bacillati</taxon>
        <taxon>Bacillota</taxon>
        <taxon>Clostridia</taxon>
        <taxon>Eubacteriales</taxon>
        <taxon>Oscillospiraceae</taxon>
        <taxon>Massiliimalia</taxon>
    </lineage>
</organism>
<dbReference type="GO" id="GO:0004765">
    <property type="term" value="F:shikimate kinase activity"/>
    <property type="evidence" value="ECO:0007669"/>
    <property type="project" value="UniProtKB-UniRule"/>
</dbReference>
<comment type="subunit">
    <text evidence="11">Monomer.</text>
</comment>
<evidence type="ECO:0000256" key="8">
    <source>
        <dbReference type="ARBA" id="ARBA00022840"/>
    </source>
</evidence>
<dbReference type="Gene3D" id="3.40.50.300">
    <property type="entry name" value="P-loop containing nucleotide triphosphate hydrolases"/>
    <property type="match status" value="1"/>
</dbReference>
<dbReference type="OrthoDB" id="9800332at2"/>
<feature type="binding site" evidence="11">
    <location>
        <begin position="11"/>
        <end position="16"/>
    </location>
    <ligand>
        <name>ATP</name>
        <dbReference type="ChEBI" id="CHEBI:30616"/>
    </ligand>
</feature>
<reference evidence="12" key="1">
    <citation type="submission" date="2020-08" db="EMBL/GenBank/DDBJ databases">
        <title>Genome public.</title>
        <authorList>
            <person name="Liu C."/>
            <person name="Sun Q."/>
        </authorList>
    </citation>
    <scope>NUCLEOTIDE SEQUENCE</scope>
    <source>
        <strain evidence="12">NSJ-15</strain>
    </source>
</reference>
<dbReference type="InterPro" id="IPR000623">
    <property type="entry name" value="Shikimate_kinase/TSH1"/>
</dbReference>
<evidence type="ECO:0000256" key="6">
    <source>
        <dbReference type="ARBA" id="ARBA00022741"/>
    </source>
</evidence>
<evidence type="ECO:0000256" key="7">
    <source>
        <dbReference type="ARBA" id="ARBA00022777"/>
    </source>
</evidence>
<keyword evidence="5 11" id="KW-0808">Transferase</keyword>
<dbReference type="EMBL" id="JACRTL010000002">
    <property type="protein sequence ID" value="MBC8610638.1"/>
    <property type="molecule type" value="Genomic_DNA"/>
</dbReference>
<proteinExistence type="inferred from homology"/>
<comment type="cofactor">
    <cofactor evidence="11">
        <name>Mg(2+)</name>
        <dbReference type="ChEBI" id="CHEBI:18420"/>
    </cofactor>
    <text evidence="11">Binds 1 Mg(2+) ion per subunit.</text>
</comment>
<keyword evidence="7 11" id="KW-0418">Kinase</keyword>
<evidence type="ECO:0000313" key="13">
    <source>
        <dbReference type="Proteomes" id="UP000632659"/>
    </source>
</evidence>
<comment type="caution">
    <text evidence="12">The sequence shown here is derived from an EMBL/GenBank/DDBJ whole genome shotgun (WGS) entry which is preliminary data.</text>
</comment>
<keyword evidence="6 11" id="KW-0547">Nucleotide-binding</keyword>
<keyword evidence="4 11" id="KW-0028">Amino-acid biosynthesis</keyword>
<dbReference type="Pfam" id="PF01202">
    <property type="entry name" value="SKI"/>
    <property type="match status" value="1"/>
</dbReference>
<dbReference type="AlphaFoldDB" id="A0A8J6P3U0"/>
<dbReference type="InterPro" id="IPR023000">
    <property type="entry name" value="Shikimate_kinase_CS"/>
</dbReference>
<dbReference type="HAMAP" id="MF_00109">
    <property type="entry name" value="Shikimate_kinase"/>
    <property type="match status" value="1"/>
</dbReference>
<feature type="binding site" evidence="11">
    <location>
        <position position="117"/>
    </location>
    <ligand>
        <name>ATP</name>
        <dbReference type="ChEBI" id="CHEBI:30616"/>
    </ligand>
</feature>
<feature type="binding site" evidence="11">
    <location>
        <position position="57"/>
    </location>
    <ligand>
        <name>substrate</name>
    </ligand>
</feature>
<comment type="pathway">
    <text evidence="1 11">Metabolic intermediate biosynthesis; chorismate biosynthesis; chorismate from D-erythrose 4-phosphate and phosphoenolpyruvate: step 5/7.</text>
</comment>
<dbReference type="InterPro" id="IPR031322">
    <property type="entry name" value="Shikimate/glucono_kinase"/>
</dbReference>
<evidence type="ECO:0000256" key="11">
    <source>
        <dbReference type="HAMAP-Rule" id="MF_00109"/>
    </source>
</evidence>
<feature type="binding site" evidence="11">
    <location>
        <position position="135"/>
    </location>
    <ligand>
        <name>substrate</name>
    </ligand>
</feature>
<dbReference type="UniPathway" id="UPA00053">
    <property type="reaction ID" value="UER00088"/>
</dbReference>
<feature type="binding site" evidence="11">
    <location>
        <position position="15"/>
    </location>
    <ligand>
        <name>Mg(2+)</name>
        <dbReference type="ChEBI" id="CHEBI:18420"/>
    </ligand>
</feature>
<dbReference type="PANTHER" id="PTHR21087:SF16">
    <property type="entry name" value="SHIKIMATE KINASE 1, CHLOROPLASTIC"/>
    <property type="match status" value="1"/>
</dbReference>
<dbReference type="PROSITE" id="PS01128">
    <property type="entry name" value="SHIKIMATE_KINASE"/>
    <property type="match status" value="1"/>
</dbReference>
<dbReference type="GO" id="GO:0009423">
    <property type="term" value="P:chorismate biosynthetic process"/>
    <property type="evidence" value="ECO:0007669"/>
    <property type="project" value="UniProtKB-UniRule"/>
</dbReference>
<evidence type="ECO:0000256" key="5">
    <source>
        <dbReference type="ARBA" id="ARBA00022679"/>
    </source>
</evidence>
<dbReference type="PRINTS" id="PR01100">
    <property type="entry name" value="SHIKIMTKNASE"/>
</dbReference>
<evidence type="ECO:0000256" key="1">
    <source>
        <dbReference type="ARBA" id="ARBA00004842"/>
    </source>
</evidence>
<comment type="catalytic activity">
    <reaction evidence="10 11">
        <text>shikimate + ATP = 3-phosphoshikimate + ADP + H(+)</text>
        <dbReference type="Rhea" id="RHEA:13121"/>
        <dbReference type="ChEBI" id="CHEBI:15378"/>
        <dbReference type="ChEBI" id="CHEBI:30616"/>
        <dbReference type="ChEBI" id="CHEBI:36208"/>
        <dbReference type="ChEBI" id="CHEBI:145989"/>
        <dbReference type="ChEBI" id="CHEBI:456216"/>
        <dbReference type="EC" id="2.7.1.71"/>
    </reaction>
</comment>
<keyword evidence="11" id="KW-0460">Magnesium</keyword>
<sequence length="168" mass="18758">MKNLYLCGFMGAGKTTVAKALSKRLELPCYDTDDLIVLQAGMPIPAIFSKEGEEGFRRRETACLRQLGGQSGAVIATGGGLVMNPKNVEIMKNQGILVFLDAPFELCYLRIHGDKNRPNAASRTKEELYALYRERKTVYRKASDAVIACRNRLAPVLNQLEQLYKENE</sequence>
<dbReference type="GO" id="GO:0009073">
    <property type="term" value="P:aromatic amino acid family biosynthetic process"/>
    <property type="evidence" value="ECO:0007669"/>
    <property type="project" value="UniProtKB-KW"/>
</dbReference>
<keyword evidence="8 11" id="KW-0067">ATP-binding</keyword>
<evidence type="ECO:0000313" key="12">
    <source>
        <dbReference type="EMBL" id="MBC8610638.1"/>
    </source>
</evidence>
<keyword evidence="13" id="KW-1185">Reference proteome</keyword>
<dbReference type="RefSeq" id="WP_093989356.1">
    <property type="nucleotide sequence ID" value="NZ_FYDD01000004.1"/>
</dbReference>
<name>A0A8J6P3U0_9FIRM</name>
<dbReference type="GO" id="GO:0000287">
    <property type="term" value="F:magnesium ion binding"/>
    <property type="evidence" value="ECO:0007669"/>
    <property type="project" value="UniProtKB-UniRule"/>
</dbReference>
<gene>
    <name evidence="11" type="primary">aroK</name>
    <name evidence="12" type="ORF">H8702_05810</name>
</gene>
<dbReference type="GO" id="GO:0005524">
    <property type="term" value="F:ATP binding"/>
    <property type="evidence" value="ECO:0007669"/>
    <property type="project" value="UniProtKB-UniRule"/>
</dbReference>
<evidence type="ECO:0000256" key="10">
    <source>
        <dbReference type="ARBA" id="ARBA00048567"/>
    </source>
</evidence>
<accession>A0A8J6P3U0</accession>
<protein>
    <recommendedName>
        <fullName evidence="3 11">Shikimate kinase</fullName>
        <shortName evidence="11">SK</shortName>
        <ecNumber evidence="3 11">2.7.1.71</ecNumber>
    </recommendedName>
</protein>
<dbReference type="SUPFAM" id="SSF52540">
    <property type="entry name" value="P-loop containing nucleoside triphosphate hydrolases"/>
    <property type="match status" value="1"/>
</dbReference>
<comment type="similarity">
    <text evidence="2 11">Belongs to the shikimate kinase family.</text>
</comment>
<keyword evidence="11" id="KW-0479">Metal-binding</keyword>
<dbReference type="GO" id="GO:0008652">
    <property type="term" value="P:amino acid biosynthetic process"/>
    <property type="evidence" value="ECO:0007669"/>
    <property type="project" value="UniProtKB-KW"/>
</dbReference>
<feature type="binding site" evidence="11">
    <location>
        <position position="33"/>
    </location>
    <ligand>
        <name>substrate</name>
    </ligand>
</feature>
<feature type="binding site" evidence="11">
    <location>
        <position position="152"/>
    </location>
    <ligand>
        <name>ATP</name>
        <dbReference type="ChEBI" id="CHEBI:30616"/>
    </ligand>
</feature>
<dbReference type="EC" id="2.7.1.71" evidence="3 11"/>
<evidence type="ECO:0000256" key="3">
    <source>
        <dbReference type="ARBA" id="ARBA00012154"/>
    </source>
</evidence>
<evidence type="ECO:0000256" key="4">
    <source>
        <dbReference type="ARBA" id="ARBA00022605"/>
    </source>
</evidence>
<keyword evidence="9 11" id="KW-0057">Aromatic amino acid biosynthesis</keyword>
<comment type="function">
    <text evidence="11">Catalyzes the specific phosphorylation of the 3-hydroxyl group of shikimic acid using ATP as a cosubstrate.</text>
</comment>
<evidence type="ECO:0000256" key="9">
    <source>
        <dbReference type="ARBA" id="ARBA00023141"/>
    </source>
</evidence>
<dbReference type="InterPro" id="IPR027417">
    <property type="entry name" value="P-loop_NTPase"/>
</dbReference>
<dbReference type="GO" id="GO:0005829">
    <property type="term" value="C:cytosol"/>
    <property type="evidence" value="ECO:0007669"/>
    <property type="project" value="TreeGrafter"/>
</dbReference>
<dbReference type="PANTHER" id="PTHR21087">
    <property type="entry name" value="SHIKIMATE KINASE"/>
    <property type="match status" value="1"/>
</dbReference>